<proteinExistence type="inferred from homology"/>
<feature type="transmembrane region" description="Helical" evidence="6">
    <location>
        <begin position="111"/>
        <end position="131"/>
    </location>
</feature>
<name>A0AAE1ZAM1_SCHME</name>
<dbReference type="Pfam" id="PF05653">
    <property type="entry name" value="Mg_trans_NIPA"/>
    <property type="match status" value="1"/>
</dbReference>
<evidence type="ECO:0000256" key="6">
    <source>
        <dbReference type="SAM" id="Phobius"/>
    </source>
</evidence>
<dbReference type="PANTHER" id="PTHR12570:SF92">
    <property type="entry name" value="SPICHTHYIN, ISOFORM B"/>
    <property type="match status" value="1"/>
</dbReference>
<dbReference type="PANTHER" id="PTHR12570">
    <property type="match status" value="1"/>
</dbReference>
<feature type="transmembrane region" description="Helical" evidence="6">
    <location>
        <begin position="151"/>
        <end position="169"/>
    </location>
</feature>
<keyword evidence="3 6" id="KW-0812">Transmembrane</keyword>
<dbReference type="EMBL" id="JALJAT010000004">
    <property type="protein sequence ID" value="KAK4470566.1"/>
    <property type="molecule type" value="Genomic_DNA"/>
</dbReference>
<protein>
    <recommendedName>
        <fullName evidence="9">Magnesium transporter NIPA2</fullName>
    </recommendedName>
</protein>
<dbReference type="GO" id="GO:0016020">
    <property type="term" value="C:membrane"/>
    <property type="evidence" value="ECO:0007669"/>
    <property type="project" value="UniProtKB-SubCell"/>
</dbReference>
<feature type="transmembrane region" description="Helical" evidence="6">
    <location>
        <begin position="85"/>
        <end position="104"/>
    </location>
</feature>
<feature type="transmembrane region" description="Helical" evidence="6">
    <location>
        <begin position="181"/>
        <end position="203"/>
    </location>
</feature>
<keyword evidence="4 6" id="KW-1133">Transmembrane helix</keyword>
<reference evidence="7" key="1">
    <citation type="submission" date="2022-04" db="EMBL/GenBank/DDBJ databases">
        <authorList>
            <person name="Xu L."/>
            <person name="Lv Z."/>
        </authorList>
    </citation>
    <scope>NUCLEOTIDE SEQUENCE</scope>
    <source>
        <strain evidence="7">LV_2022a</strain>
    </source>
</reference>
<feature type="transmembrane region" description="Helical" evidence="6">
    <location>
        <begin position="215"/>
        <end position="239"/>
    </location>
</feature>
<evidence type="ECO:0000313" key="7">
    <source>
        <dbReference type="EMBL" id="KAK4470566.1"/>
    </source>
</evidence>
<dbReference type="GO" id="GO:0015095">
    <property type="term" value="F:magnesium ion transmembrane transporter activity"/>
    <property type="evidence" value="ECO:0007669"/>
    <property type="project" value="InterPro"/>
</dbReference>
<dbReference type="Proteomes" id="UP001292079">
    <property type="component" value="Unassembled WGS sequence"/>
</dbReference>
<comment type="subcellular location">
    <subcellularLocation>
        <location evidence="1">Membrane</location>
        <topology evidence="1">Multi-pass membrane protein</topology>
    </subcellularLocation>
</comment>
<keyword evidence="8" id="KW-1185">Reference proteome</keyword>
<reference evidence="7" key="2">
    <citation type="journal article" date="2023" name="Infect Dis Poverty">
        <title>Chromosome-scale genome of the human blood fluke Schistosoma mekongi and its implications for public health.</title>
        <authorList>
            <person name="Zhou M."/>
            <person name="Xu L."/>
            <person name="Xu D."/>
            <person name="Chen W."/>
            <person name="Khan J."/>
            <person name="Hu Y."/>
            <person name="Huang H."/>
            <person name="Wei H."/>
            <person name="Zhang Y."/>
            <person name="Chusongsang P."/>
            <person name="Tanasarnprasert K."/>
            <person name="Hu X."/>
            <person name="Limpanont Y."/>
            <person name="Lv Z."/>
        </authorList>
    </citation>
    <scope>NUCLEOTIDE SEQUENCE</scope>
    <source>
        <strain evidence="7">LV_2022a</strain>
    </source>
</reference>
<sequence>MSNNSDSVPSLIAQKSFTDFYIGLGLALLSTIFIGTSFIFKKLALRRISRNGLRAGDGSLSYLCEWMWWMGFFLMAYTFAPAMLVTPLGGLSVLVSALLSVHFLNEHLNCIGGFGCVICLLGSTLIIIHAPKEQNLTSLQEMWLKVTDTPFIIYSLFIILMSIVLICILGPRYGKTNPIIFTLISGSIGSLSVIACKGIGIGLKNAFTMNNTSLISFWFFWFLFIWLITSITIQIYALFDNYKSDDYFQPPDIKTADLKPNTINFDINFSWYNLCKIFFHRNYLSLIMHNKQSNHIDDLYKSTIKIHYNKHLSLNKVMINDDDNDYYDSDITDTVQLL</sequence>
<evidence type="ECO:0000256" key="3">
    <source>
        <dbReference type="ARBA" id="ARBA00022692"/>
    </source>
</evidence>
<dbReference type="InterPro" id="IPR008521">
    <property type="entry name" value="Mg_trans_NIPA"/>
</dbReference>
<dbReference type="AlphaFoldDB" id="A0AAE1ZAM1"/>
<accession>A0AAE1ZAM1</accession>
<dbReference type="SUPFAM" id="SSF103481">
    <property type="entry name" value="Multidrug resistance efflux transporter EmrE"/>
    <property type="match status" value="1"/>
</dbReference>
<evidence type="ECO:0000256" key="4">
    <source>
        <dbReference type="ARBA" id="ARBA00022989"/>
    </source>
</evidence>
<evidence type="ECO:0000256" key="1">
    <source>
        <dbReference type="ARBA" id="ARBA00004141"/>
    </source>
</evidence>
<evidence type="ECO:0000256" key="2">
    <source>
        <dbReference type="ARBA" id="ARBA00007230"/>
    </source>
</evidence>
<feature type="transmembrane region" description="Helical" evidence="6">
    <location>
        <begin position="20"/>
        <end position="40"/>
    </location>
</feature>
<dbReference type="InterPro" id="IPR037185">
    <property type="entry name" value="EmrE-like"/>
</dbReference>
<evidence type="ECO:0000313" key="8">
    <source>
        <dbReference type="Proteomes" id="UP001292079"/>
    </source>
</evidence>
<comment type="caution">
    <text evidence="7">The sequence shown here is derived from an EMBL/GenBank/DDBJ whole genome shotgun (WGS) entry which is preliminary data.</text>
</comment>
<gene>
    <name evidence="7" type="ORF">MN116_005628</name>
</gene>
<feature type="transmembrane region" description="Helical" evidence="6">
    <location>
        <begin position="60"/>
        <end position="79"/>
    </location>
</feature>
<comment type="similarity">
    <text evidence="2">Belongs to the NIPA family.</text>
</comment>
<evidence type="ECO:0000256" key="5">
    <source>
        <dbReference type="ARBA" id="ARBA00023136"/>
    </source>
</evidence>
<organism evidence="7 8">
    <name type="scientific">Schistosoma mekongi</name>
    <name type="common">Parasitic worm</name>
    <dbReference type="NCBI Taxonomy" id="38744"/>
    <lineage>
        <taxon>Eukaryota</taxon>
        <taxon>Metazoa</taxon>
        <taxon>Spiralia</taxon>
        <taxon>Lophotrochozoa</taxon>
        <taxon>Platyhelminthes</taxon>
        <taxon>Trematoda</taxon>
        <taxon>Digenea</taxon>
        <taxon>Strigeidida</taxon>
        <taxon>Schistosomatoidea</taxon>
        <taxon>Schistosomatidae</taxon>
        <taxon>Schistosoma</taxon>
    </lineage>
</organism>
<evidence type="ECO:0008006" key="9">
    <source>
        <dbReference type="Google" id="ProtNLM"/>
    </source>
</evidence>
<keyword evidence="5 6" id="KW-0472">Membrane</keyword>